<evidence type="ECO:0000256" key="4">
    <source>
        <dbReference type="ARBA" id="ARBA00004406"/>
    </source>
</evidence>
<dbReference type="InterPro" id="IPR050476">
    <property type="entry name" value="Insect_CytP450_Detox"/>
</dbReference>
<organism evidence="16 17">
    <name type="scientific">Clunio marinus</name>
    <dbReference type="NCBI Taxonomy" id="568069"/>
    <lineage>
        <taxon>Eukaryota</taxon>
        <taxon>Metazoa</taxon>
        <taxon>Ecdysozoa</taxon>
        <taxon>Arthropoda</taxon>
        <taxon>Hexapoda</taxon>
        <taxon>Insecta</taxon>
        <taxon>Pterygota</taxon>
        <taxon>Neoptera</taxon>
        <taxon>Endopterygota</taxon>
        <taxon>Diptera</taxon>
        <taxon>Nematocera</taxon>
        <taxon>Chironomoidea</taxon>
        <taxon>Chironomidae</taxon>
        <taxon>Clunio</taxon>
    </lineage>
</organism>
<dbReference type="GO" id="GO:0020037">
    <property type="term" value="F:heme binding"/>
    <property type="evidence" value="ECO:0007669"/>
    <property type="project" value="InterPro"/>
</dbReference>
<dbReference type="PANTHER" id="PTHR24292">
    <property type="entry name" value="CYTOCHROME P450"/>
    <property type="match status" value="1"/>
</dbReference>
<keyword evidence="7 14" id="KW-0479">Metal-binding</keyword>
<dbReference type="PANTHER" id="PTHR24292:SF103">
    <property type="entry name" value="CYTOCHROME P450 6BS1"/>
    <property type="match status" value="1"/>
</dbReference>
<keyword evidence="13" id="KW-0472">Membrane</keyword>
<evidence type="ECO:0000256" key="7">
    <source>
        <dbReference type="ARBA" id="ARBA00022723"/>
    </source>
</evidence>
<evidence type="ECO:0000256" key="8">
    <source>
        <dbReference type="ARBA" id="ARBA00022824"/>
    </source>
</evidence>
<dbReference type="SUPFAM" id="SSF48264">
    <property type="entry name" value="Cytochrome P450"/>
    <property type="match status" value="1"/>
</dbReference>
<keyword evidence="17" id="KW-1185">Reference proteome</keyword>
<evidence type="ECO:0000256" key="13">
    <source>
        <dbReference type="ARBA" id="ARBA00023136"/>
    </source>
</evidence>
<comment type="cofactor">
    <cofactor evidence="1 14">
        <name>heme</name>
        <dbReference type="ChEBI" id="CHEBI:30413"/>
    </cofactor>
</comment>
<evidence type="ECO:0000256" key="10">
    <source>
        <dbReference type="ARBA" id="ARBA00023002"/>
    </source>
</evidence>
<feature type="binding site" description="axial binding residue" evidence="14">
    <location>
        <position position="449"/>
    </location>
    <ligand>
        <name>heme</name>
        <dbReference type="ChEBI" id="CHEBI:30413"/>
    </ligand>
    <ligandPart>
        <name>Fe</name>
        <dbReference type="ChEBI" id="CHEBI:18248"/>
    </ligandPart>
</feature>
<keyword evidence="6 14" id="KW-0349">Heme</keyword>
<comment type="similarity">
    <text evidence="5 15">Belongs to the cytochrome P450 family.</text>
</comment>
<dbReference type="PRINTS" id="PR00465">
    <property type="entry name" value="EP450IV"/>
</dbReference>
<dbReference type="PROSITE" id="PS00086">
    <property type="entry name" value="CYTOCHROME_P450"/>
    <property type="match status" value="1"/>
</dbReference>
<evidence type="ECO:0000256" key="12">
    <source>
        <dbReference type="ARBA" id="ARBA00023033"/>
    </source>
</evidence>
<sequence length="505" mass="58554">MFLYLTAVLSLFILILYVNFKKRYGFWKKLNVPYIHPTFPTGNVSDFLQSSIHFSYVIEKLYRKLRQNGATDYGGIYFFGNPVFLVLSPEFAKTVLVKDFQYFMDRGIYFNEKVDVLSANIFFLRGSKWKTLREKVSPTFTSGKIKQMFFLILDIGHRFQDYLMPFGNVKADIDIRDVLARFMTDVIASCAFGLDTDCINDPNSQFRKMGRKMIHFSKSKALKLIFASTFQKQATFLGIRWNDVDVSDFFINVVKDTIRYRKESGTRRNDFMQLLIDMMKDESKEKTFDDGKVTLTLEEIAAQAFVFLFAGFETSSTTMVFCLHLLAHHQDIQDQARESIKKNLAKYDGVWCFDAIMEMEFIEQIIEETLRLFPPVSDIHRWTSRDYKLPNGFVIPKEIAVIIPALAFARDPNLFPDPMKFDPSRFTQEAKAQRHPFSSIPFGEGNRRCIGMRFGMIQMILGLSLLLDKFRFSVCKKTTNPIEIDTVNLFHGPAGEVFLNIETLK</sequence>
<accession>A0A1J1HUT3</accession>
<reference evidence="16 17" key="1">
    <citation type="submission" date="2015-04" db="EMBL/GenBank/DDBJ databases">
        <authorList>
            <person name="Syromyatnikov M.Y."/>
            <person name="Popov V.N."/>
        </authorList>
    </citation>
    <scope>NUCLEOTIDE SEQUENCE [LARGE SCALE GENOMIC DNA]</scope>
</reference>
<evidence type="ECO:0000256" key="9">
    <source>
        <dbReference type="ARBA" id="ARBA00022848"/>
    </source>
</evidence>
<protein>
    <submittedName>
        <fullName evidence="16">CLUMA_CG004812, isoform A</fullName>
    </submittedName>
</protein>
<evidence type="ECO:0000256" key="2">
    <source>
        <dbReference type="ARBA" id="ARBA00003690"/>
    </source>
</evidence>
<dbReference type="STRING" id="568069.A0A1J1HUT3"/>
<comment type="function">
    <text evidence="2">May be involved in the metabolism of insect hormones and in the breakdown of synthetic insecticides.</text>
</comment>
<evidence type="ECO:0000256" key="5">
    <source>
        <dbReference type="ARBA" id="ARBA00010617"/>
    </source>
</evidence>
<dbReference type="GO" id="GO:0005789">
    <property type="term" value="C:endoplasmic reticulum membrane"/>
    <property type="evidence" value="ECO:0007669"/>
    <property type="project" value="UniProtKB-SubCell"/>
</dbReference>
<dbReference type="PRINTS" id="PR00385">
    <property type="entry name" value="P450"/>
</dbReference>
<name>A0A1J1HUT3_9DIPT</name>
<dbReference type="Proteomes" id="UP000183832">
    <property type="component" value="Unassembled WGS sequence"/>
</dbReference>
<dbReference type="GO" id="GO:0004497">
    <property type="term" value="F:monooxygenase activity"/>
    <property type="evidence" value="ECO:0007669"/>
    <property type="project" value="UniProtKB-KW"/>
</dbReference>
<dbReference type="CDD" id="cd11056">
    <property type="entry name" value="CYP6-like"/>
    <property type="match status" value="1"/>
</dbReference>
<evidence type="ECO:0000256" key="11">
    <source>
        <dbReference type="ARBA" id="ARBA00023004"/>
    </source>
</evidence>
<dbReference type="AlphaFoldDB" id="A0A1J1HUT3"/>
<keyword evidence="8" id="KW-0256">Endoplasmic reticulum</keyword>
<keyword evidence="10 15" id="KW-0560">Oxidoreductase</keyword>
<evidence type="ECO:0000256" key="1">
    <source>
        <dbReference type="ARBA" id="ARBA00001971"/>
    </source>
</evidence>
<dbReference type="InterPro" id="IPR036396">
    <property type="entry name" value="Cyt_P450_sf"/>
</dbReference>
<dbReference type="InterPro" id="IPR002403">
    <property type="entry name" value="Cyt_P450_E_grp-IV"/>
</dbReference>
<keyword evidence="9" id="KW-0492">Microsome</keyword>
<dbReference type="InterPro" id="IPR001128">
    <property type="entry name" value="Cyt_P450"/>
</dbReference>
<evidence type="ECO:0000256" key="3">
    <source>
        <dbReference type="ARBA" id="ARBA00004174"/>
    </source>
</evidence>
<dbReference type="OrthoDB" id="2789670at2759"/>
<gene>
    <name evidence="16" type="primary">similar to Cytochrome P450 6A1</name>
    <name evidence="16" type="ORF">CLUMA_CG004812</name>
</gene>
<proteinExistence type="inferred from homology"/>
<keyword evidence="12 15" id="KW-0503">Monooxygenase</keyword>
<evidence type="ECO:0000313" key="17">
    <source>
        <dbReference type="Proteomes" id="UP000183832"/>
    </source>
</evidence>
<dbReference type="Pfam" id="PF00067">
    <property type="entry name" value="p450"/>
    <property type="match status" value="1"/>
</dbReference>
<dbReference type="InterPro" id="IPR017972">
    <property type="entry name" value="Cyt_P450_CS"/>
</dbReference>
<evidence type="ECO:0000256" key="14">
    <source>
        <dbReference type="PIRSR" id="PIRSR602403-1"/>
    </source>
</evidence>
<evidence type="ECO:0000256" key="6">
    <source>
        <dbReference type="ARBA" id="ARBA00022617"/>
    </source>
</evidence>
<dbReference type="GO" id="GO:0005506">
    <property type="term" value="F:iron ion binding"/>
    <property type="evidence" value="ECO:0007669"/>
    <property type="project" value="InterPro"/>
</dbReference>
<comment type="subcellular location">
    <subcellularLocation>
        <location evidence="4">Endoplasmic reticulum membrane</location>
        <topology evidence="4">Peripheral membrane protein</topology>
    </subcellularLocation>
    <subcellularLocation>
        <location evidence="3">Microsome membrane</location>
        <topology evidence="3">Peripheral membrane protein</topology>
    </subcellularLocation>
</comment>
<evidence type="ECO:0000256" key="15">
    <source>
        <dbReference type="RuleBase" id="RU000461"/>
    </source>
</evidence>
<dbReference type="GO" id="GO:0016705">
    <property type="term" value="F:oxidoreductase activity, acting on paired donors, with incorporation or reduction of molecular oxygen"/>
    <property type="evidence" value="ECO:0007669"/>
    <property type="project" value="InterPro"/>
</dbReference>
<keyword evidence="11 14" id="KW-0408">Iron</keyword>
<dbReference type="FunFam" id="1.10.630.10:FF:000042">
    <property type="entry name" value="Cytochrome P450"/>
    <property type="match status" value="1"/>
</dbReference>
<evidence type="ECO:0000313" key="16">
    <source>
        <dbReference type="EMBL" id="CRK91124.1"/>
    </source>
</evidence>
<dbReference type="Gene3D" id="1.10.630.10">
    <property type="entry name" value="Cytochrome P450"/>
    <property type="match status" value="1"/>
</dbReference>
<dbReference type="EMBL" id="CVRI01000020">
    <property type="protein sequence ID" value="CRK91124.1"/>
    <property type="molecule type" value="Genomic_DNA"/>
</dbReference>